<sequence>MQESSAFRAERFLKSYPPKAAQLIVTIYGDIVEPRGGVLWMGDLISLCSGFGVNESLVRTAVSRLVSKGQLSGERDGRRSFYALTEEARNEYHLAADLFFGPSDKDCDWIISICSVPAEQEKLLRGGFVSLGGSVFIAADRRDRPLNDVSFRSSAVDPKSKSFRALLRSSFKLDELSVEYSEFAKRYQPMNTVLKKALSAQEALLCRLALVHDYRAIRFRDPRLPPEALPKDWPGNEAHKLFAILYAGLSQAADNFIGQHLMNQAGLLDAVPASIRSRLETISARI</sequence>
<organism evidence="3 4">
    <name type="scientific">Roseibium porphyridii</name>
    <dbReference type="NCBI Taxonomy" id="2866279"/>
    <lineage>
        <taxon>Bacteria</taxon>
        <taxon>Pseudomonadati</taxon>
        <taxon>Pseudomonadota</taxon>
        <taxon>Alphaproteobacteria</taxon>
        <taxon>Hyphomicrobiales</taxon>
        <taxon>Stappiaceae</taxon>
        <taxon>Roseibium</taxon>
    </lineage>
</organism>
<dbReference type="Pfam" id="PF08223">
    <property type="entry name" value="PaaX_C"/>
    <property type="match status" value="1"/>
</dbReference>
<dbReference type="PANTHER" id="PTHR30319">
    <property type="entry name" value="PHENYLACETIC ACID REGULATOR-RELATED TRANSCRIPTIONAL REPRESSOR"/>
    <property type="match status" value="1"/>
</dbReference>
<dbReference type="InterPro" id="IPR013225">
    <property type="entry name" value="PaaX_C"/>
</dbReference>
<dbReference type="Gene3D" id="1.10.10.10">
    <property type="entry name" value="Winged helix-like DNA-binding domain superfamily/Winged helix DNA-binding domain"/>
    <property type="match status" value="1"/>
</dbReference>
<proteinExistence type="predicted"/>
<evidence type="ECO:0000313" key="3">
    <source>
        <dbReference type="EMBL" id="WFE87598.1"/>
    </source>
</evidence>
<evidence type="ECO:0000259" key="1">
    <source>
        <dbReference type="Pfam" id="PF07848"/>
    </source>
</evidence>
<protein>
    <submittedName>
        <fullName evidence="3">PaaX family transcriptional regulator C-terminal domain-containing protein</fullName>
    </submittedName>
</protein>
<feature type="domain" description="Transcriptional repressor PaaX-like C-terminal" evidence="2">
    <location>
        <begin position="171"/>
        <end position="257"/>
    </location>
</feature>
<dbReference type="InterPro" id="IPR036388">
    <property type="entry name" value="WH-like_DNA-bd_sf"/>
</dbReference>
<dbReference type="Proteomes" id="UP001209803">
    <property type="component" value="Chromosome"/>
</dbReference>
<dbReference type="PANTHER" id="PTHR30319:SF1">
    <property type="entry name" value="TRANSCRIPTIONAL REPRESSOR PAAX"/>
    <property type="match status" value="1"/>
</dbReference>
<dbReference type="EMBL" id="CP120863">
    <property type="protein sequence ID" value="WFE87598.1"/>
    <property type="molecule type" value="Genomic_DNA"/>
</dbReference>
<dbReference type="InterPro" id="IPR011965">
    <property type="entry name" value="PaaX_trns_reg"/>
</dbReference>
<dbReference type="Pfam" id="PF07848">
    <property type="entry name" value="PaaX"/>
    <property type="match status" value="1"/>
</dbReference>
<dbReference type="SUPFAM" id="SSF46785">
    <property type="entry name" value="Winged helix' DNA-binding domain"/>
    <property type="match status" value="1"/>
</dbReference>
<gene>
    <name evidence="3" type="ORF">K1718_15650</name>
</gene>
<evidence type="ECO:0000259" key="2">
    <source>
        <dbReference type="Pfam" id="PF08223"/>
    </source>
</evidence>
<dbReference type="PIRSF" id="PIRSF020623">
    <property type="entry name" value="PaaX"/>
    <property type="match status" value="1"/>
</dbReference>
<dbReference type="InterPro" id="IPR036390">
    <property type="entry name" value="WH_DNA-bd_sf"/>
</dbReference>
<keyword evidence="4" id="KW-1185">Reference proteome</keyword>
<reference evidence="3 4" key="1">
    <citation type="submission" date="2023-03" db="EMBL/GenBank/DDBJ databases">
        <title>Roseibium porphyridii sp. nov. and Roseibium rhodosorbium sp. nov. isolated from marine algae, Porphyridium cruentum and Rhodosorus marinus, respectively.</title>
        <authorList>
            <person name="Lee M.W."/>
            <person name="Choi B.J."/>
            <person name="Lee J.K."/>
            <person name="Choi D.G."/>
            <person name="Baek J.H."/>
            <person name="Bayburt H."/>
            <person name="Kim J.M."/>
            <person name="Han D.M."/>
            <person name="Kim K.H."/>
            <person name="Jeon C.O."/>
        </authorList>
    </citation>
    <scope>NUCLEOTIDE SEQUENCE [LARGE SCALE GENOMIC DNA]</scope>
    <source>
        <strain evidence="3 4">KMA01</strain>
    </source>
</reference>
<dbReference type="InterPro" id="IPR012906">
    <property type="entry name" value="PaaX-like_N"/>
</dbReference>
<name>A0ABY8EX55_9HYPH</name>
<dbReference type="RefSeq" id="WP_265681657.1">
    <property type="nucleotide sequence ID" value="NZ_CP120863.1"/>
</dbReference>
<accession>A0ABY8EX55</accession>
<feature type="domain" description="Transcriptional repressor PaaX-like N-terminal" evidence="1">
    <location>
        <begin position="20"/>
        <end position="87"/>
    </location>
</feature>
<dbReference type="Gene3D" id="1.20.58.1460">
    <property type="match status" value="1"/>
</dbReference>
<evidence type="ECO:0000313" key="4">
    <source>
        <dbReference type="Proteomes" id="UP001209803"/>
    </source>
</evidence>